<dbReference type="InterPro" id="IPR039425">
    <property type="entry name" value="RNA_pol_sigma-70-like"/>
</dbReference>
<dbReference type="InterPro" id="IPR013249">
    <property type="entry name" value="RNA_pol_sigma70_r4_t2"/>
</dbReference>
<reference evidence="8" key="1">
    <citation type="journal article" date="2014" name="Front. Microbiol.">
        <title>High frequency of phylogenetically diverse reductive dehalogenase-homologous genes in deep subseafloor sedimentary metagenomes.</title>
        <authorList>
            <person name="Kawai M."/>
            <person name="Futagami T."/>
            <person name="Toyoda A."/>
            <person name="Takaki Y."/>
            <person name="Nishi S."/>
            <person name="Hori S."/>
            <person name="Arai W."/>
            <person name="Tsubouchi T."/>
            <person name="Morono Y."/>
            <person name="Uchiyama I."/>
            <person name="Ito T."/>
            <person name="Fujiyama A."/>
            <person name="Inagaki F."/>
            <person name="Takami H."/>
        </authorList>
    </citation>
    <scope>NUCLEOTIDE SEQUENCE</scope>
    <source>
        <strain evidence="8">Expedition CK06-06</strain>
    </source>
</reference>
<dbReference type="Pfam" id="PF08281">
    <property type="entry name" value="Sigma70_r4_2"/>
    <property type="match status" value="1"/>
</dbReference>
<evidence type="ECO:0000256" key="5">
    <source>
        <dbReference type="ARBA" id="ARBA00023163"/>
    </source>
</evidence>
<dbReference type="EMBL" id="BARS01010224">
    <property type="protein sequence ID" value="GAF91164.1"/>
    <property type="molecule type" value="Genomic_DNA"/>
</dbReference>
<dbReference type="GO" id="GO:0006352">
    <property type="term" value="P:DNA-templated transcription initiation"/>
    <property type="evidence" value="ECO:0007669"/>
    <property type="project" value="InterPro"/>
</dbReference>
<name>X0TD70_9ZZZZ</name>
<evidence type="ECO:0000259" key="7">
    <source>
        <dbReference type="Pfam" id="PF08281"/>
    </source>
</evidence>
<dbReference type="InterPro" id="IPR036388">
    <property type="entry name" value="WH-like_DNA-bd_sf"/>
</dbReference>
<accession>X0TD70</accession>
<keyword evidence="2" id="KW-0805">Transcription regulation</keyword>
<dbReference type="AlphaFoldDB" id="X0TD70"/>
<comment type="similarity">
    <text evidence="1">Belongs to the sigma-70 factor family. ECF subfamily.</text>
</comment>
<dbReference type="InterPro" id="IPR014284">
    <property type="entry name" value="RNA_pol_sigma-70_dom"/>
</dbReference>
<dbReference type="InterPro" id="IPR007627">
    <property type="entry name" value="RNA_pol_sigma70_r2"/>
</dbReference>
<evidence type="ECO:0000256" key="2">
    <source>
        <dbReference type="ARBA" id="ARBA00023015"/>
    </source>
</evidence>
<proteinExistence type="inferred from homology"/>
<dbReference type="InterPro" id="IPR013325">
    <property type="entry name" value="RNA_pol_sigma_r2"/>
</dbReference>
<keyword evidence="4" id="KW-0238">DNA-binding</keyword>
<evidence type="ECO:0000256" key="4">
    <source>
        <dbReference type="ARBA" id="ARBA00023125"/>
    </source>
</evidence>
<evidence type="ECO:0000313" key="8">
    <source>
        <dbReference type="EMBL" id="GAF91164.1"/>
    </source>
</evidence>
<dbReference type="Gene3D" id="1.10.10.10">
    <property type="entry name" value="Winged helix-like DNA-binding domain superfamily/Winged helix DNA-binding domain"/>
    <property type="match status" value="1"/>
</dbReference>
<feature type="domain" description="RNA polymerase sigma factor 70 region 4 type 2" evidence="7">
    <location>
        <begin position="98"/>
        <end position="147"/>
    </location>
</feature>
<sequence>LNYIGRMVGERELALDFTQEVFIRTYSSLHSYQPQYKFSTWLFKIASNYIIDFWRKKKIDAFSLDQKQKWKNDYLPLQVPDEEPSIVKNFEISELKKKIEGVLEKIPPSLREVFVWRHINDFTYEEIAEIKGLPTGTVKNRVFQAKEMIRRFLELKT</sequence>
<comment type="caution">
    <text evidence="8">The sequence shown here is derived from an EMBL/GenBank/DDBJ whole genome shotgun (WGS) entry which is preliminary data.</text>
</comment>
<organism evidence="8">
    <name type="scientific">marine sediment metagenome</name>
    <dbReference type="NCBI Taxonomy" id="412755"/>
    <lineage>
        <taxon>unclassified sequences</taxon>
        <taxon>metagenomes</taxon>
        <taxon>ecological metagenomes</taxon>
    </lineage>
</organism>
<evidence type="ECO:0000259" key="6">
    <source>
        <dbReference type="Pfam" id="PF04542"/>
    </source>
</evidence>
<evidence type="ECO:0000256" key="1">
    <source>
        <dbReference type="ARBA" id="ARBA00010641"/>
    </source>
</evidence>
<dbReference type="GO" id="GO:0003677">
    <property type="term" value="F:DNA binding"/>
    <property type="evidence" value="ECO:0007669"/>
    <property type="project" value="UniProtKB-KW"/>
</dbReference>
<dbReference type="PANTHER" id="PTHR43133:SF8">
    <property type="entry name" value="RNA POLYMERASE SIGMA FACTOR HI_1459-RELATED"/>
    <property type="match status" value="1"/>
</dbReference>
<dbReference type="Gene3D" id="1.10.1740.10">
    <property type="match status" value="1"/>
</dbReference>
<dbReference type="GO" id="GO:0016987">
    <property type="term" value="F:sigma factor activity"/>
    <property type="evidence" value="ECO:0007669"/>
    <property type="project" value="UniProtKB-KW"/>
</dbReference>
<keyword evidence="3" id="KW-0731">Sigma factor</keyword>
<gene>
    <name evidence="8" type="ORF">S01H1_19012</name>
</gene>
<protein>
    <recommendedName>
        <fullName evidence="9">Sigma-70 family RNA polymerase sigma factor</fullName>
    </recommendedName>
</protein>
<evidence type="ECO:0000256" key="3">
    <source>
        <dbReference type="ARBA" id="ARBA00023082"/>
    </source>
</evidence>
<dbReference type="PANTHER" id="PTHR43133">
    <property type="entry name" value="RNA POLYMERASE ECF-TYPE SIGMA FACTO"/>
    <property type="match status" value="1"/>
</dbReference>
<dbReference type="InterPro" id="IPR013324">
    <property type="entry name" value="RNA_pol_sigma_r3/r4-like"/>
</dbReference>
<dbReference type="SUPFAM" id="SSF88946">
    <property type="entry name" value="Sigma2 domain of RNA polymerase sigma factors"/>
    <property type="match status" value="1"/>
</dbReference>
<keyword evidence="5" id="KW-0804">Transcription</keyword>
<dbReference type="NCBIfam" id="TIGR02937">
    <property type="entry name" value="sigma70-ECF"/>
    <property type="match status" value="1"/>
</dbReference>
<evidence type="ECO:0008006" key="9">
    <source>
        <dbReference type="Google" id="ProtNLM"/>
    </source>
</evidence>
<dbReference type="Pfam" id="PF04542">
    <property type="entry name" value="Sigma70_r2"/>
    <property type="match status" value="1"/>
</dbReference>
<dbReference type="SUPFAM" id="SSF88659">
    <property type="entry name" value="Sigma3 and sigma4 domains of RNA polymerase sigma factors"/>
    <property type="match status" value="1"/>
</dbReference>
<dbReference type="CDD" id="cd06171">
    <property type="entry name" value="Sigma70_r4"/>
    <property type="match status" value="1"/>
</dbReference>
<feature type="domain" description="RNA polymerase sigma-70 region 2" evidence="6">
    <location>
        <begin position="2"/>
        <end position="58"/>
    </location>
</feature>
<feature type="non-terminal residue" evidence="8">
    <location>
        <position position="1"/>
    </location>
</feature>